<gene>
    <name evidence="2" type="ORF">GCM10017772_16750</name>
</gene>
<organism evidence="2 3">
    <name type="scientific">Promicromonospora soli</name>
    <dbReference type="NCBI Taxonomy" id="2035533"/>
    <lineage>
        <taxon>Bacteria</taxon>
        <taxon>Bacillati</taxon>
        <taxon>Actinomycetota</taxon>
        <taxon>Actinomycetes</taxon>
        <taxon>Micrococcales</taxon>
        <taxon>Promicromonosporaceae</taxon>
        <taxon>Promicromonospora</taxon>
    </lineage>
</organism>
<name>A0A919FPT6_9MICO</name>
<dbReference type="RefSeq" id="WP_189668797.1">
    <property type="nucleotide sequence ID" value="NZ_BNAS01000002.1"/>
</dbReference>
<sequence>MAEGKNESVVVPSTRTGRPPTRDRAYGVDGLFRFDARIPAPLAKRLYEYAQACGRPVTAVHADLLARALDDVDGGAVG</sequence>
<dbReference type="AlphaFoldDB" id="A0A919FPT6"/>
<feature type="region of interest" description="Disordered" evidence="1">
    <location>
        <begin position="1"/>
        <end position="23"/>
    </location>
</feature>
<keyword evidence="3" id="KW-1185">Reference proteome</keyword>
<reference evidence="2" key="2">
    <citation type="submission" date="2020-09" db="EMBL/GenBank/DDBJ databases">
        <authorList>
            <person name="Sun Q."/>
            <person name="Zhou Y."/>
        </authorList>
    </citation>
    <scope>NUCLEOTIDE SEQUENCE</scope>
    <source>
        <strain evidence="2">CGMCC 4.7398</strain>
    </source>
</reference>
<dbReference type="Proteomes" id="UP000627369">
    <property type="component" value="Unassembled WGS sequence"/>
</dbReference>
<evidence type="ECO:0000256" key="1">
    <source>
        <dbReference type="SAM" id="MobiDB-lite"/>
    </source>
</evidence>
<proteinExistence type="predicted"/>
<comment type="caution">
    <text evidence="2">The sequence shown here is derived from an EMBL/GenBank/DDBJ whole genome shotgun (WGS) entry which is preliminary data.</text>
</comment>
<evidence type="ECO:0000313" key="2">
    <source>
        <dbReference type="EMBL" id="GHH70327.1"/>
    </source>
</evidence>
<evidence type="ECO:0000313" key="3">
    <source>
        <dbReference type="Proteomes" id="UP000627369"/>
    </source>
</evidence>
<dbReference type="EMBL" id="BNAS01000002">
    <property type="protein sequence ID" value="GHH70327.1"/>
    <property type="molecule type" value="Genomic_DNA"/>
</dbReference>
<accession>A0A919FPT6</accession>
<protein>
    <submittedName>
        <fullName evidence="2">Uncharacterized protein</fullName>
    </submittedName>
</protein>
<reference evidence="2" key="1">
    <citation type="journal article" date="2014" name="Int. J. Syst. Evol. Microbiol.">
        <title>Complete genome sequence of Corynebacterium casei LMG S-19264T (=DSM 44701T), isolated from a smear-ripened cheese.</title>
        <authorList>
            <consortium name="US DOE Joint Genome Institute (JGI-PGF)"/>
            <person name="Walter F."/>
            <person name="Albersmeier A."/>
            <person name="Kalinowski J."/>
            <person name="Ruckert C."/>
        </authorList>
    </citation>
    <scope>NUCLEOTIDE SEQUENCE</scope>
    <source>
        <strain evidence="2">CGMCC 4.7398</strain>
    </source>
</reference>